<proteinExistence type="predicted"/>
<reference evidence="2 3" key="1">
    <citation type="journal article" date="2020" name="Nature">
        <title>Six reference-quality genomes reveal evolution of bat adaptations.</title>
        <authorList>
            <person name="Jebb D."/>
            <person name="Huang Z."/>
            <person name="Pippel M."/>
            <person name="Hughes G.M."/>
            <person name="Lavrichenko K."/>
            <person name="Devanna P."/>
            <person name="Winkler S."/>
            <person name="Jermiin L.S."/>
            <person name="Skirmuntt E.C."/>
            <person name="Katzourakis A."/>
            <person name="Burkitt-Gray L."/>
            <person name="Ray D.A."/>
            <person name="Sullivan K.A.M."/>
            <person name="Roscito J.G."/>
            <person name="Kirilenko B.M."/>
            <person name="Davalos L.M."/>
            <person name="Corthals A.P."/>
            <person name="Power M.L."/>
            <person name="Jones G."/>
            <person name="Ransome R.D."/>
            <person name="Dechmann D.K.N."/>
            <person name="Locatelli A.G."/>
            <person name="Puechmaille S.J."/>
            <person name="Fedrigo O."/>
            <person name="Jarvis E.D."/>
            <person name="Hiller M."/>
            <person name="Vernes S.C."/>
            <person name="Myers E.W."/>
            <person name="Teeling E.C."/>
        </authorList>
    </citation>
    <scope>NUCLEOTIDE SEQUENCE [LARGE SCALE GENOMIC DNA]</scope>
    <source>
        <strain evidence="2">MPipKuh1</strain>
        <tissue evidence="2">Flight muscle</tissue>
    </source>
</reference>
<accession>A0A7J7R887</accession>
<evidence type="ECO:0000313" key="3">
    <source>
        <dbReference type="Proteomes" id="UP000558488"/>
    </source>
</evidence>
<dbReference type="AlphaFoldDB" id="A0A7J7R887"/>
<gene>
    <name evidence="2" type="ORF">mPipKuh1_006553</name>
</gene>
<organism evidence="2 3">
    <name type="scientific">Pipistrellus kuhlii</name>
    <name type="common">Kuhl's pipistrelle</name>
    <dbReference type="NCBI Taxonomy" id="59472"/>
    <lineage>
        <taxon>Eukaryota</taxon>
        <taxon>Metazoa</taxon>
        <taxon>Chordata</taxon>
        <taxon>Craniata</taxon>
        <taxon>Vertebrata</taxon>
        <taxon>Euteleostomi</taxon>
        <taxon>Mammalia</taxon>
        <taxon>Eutheria</taxon>
        <taxon>Laurasiatheria</taxon>
        <taxon>Chiroptera</taxon>
        <taxon>Yangochiroptera</taxon>
        <taxon>Vespertilionidae</taxon>
        <taxon>Pipistrellus</taxon>
    </lineage>
</organism>
<dbReference type="EMBL" id="JACAGB010000091">
    <property type="protein sequence ID" value="KAF6272217.1"/>
    <property type="molecule type" value="Genomic_DNA"/>
</dbReference>
<evidence type="ECO:0000313" key="2">
    <source>
        <dbReference type="EMBL" id="KAF6272217.1"/>
    </source>
</evidence>
<feature type="compositionally biased region" description="Pro residues" evidence="1">
    <location>
        <begin position="109"/>
        <end position="119"/>
    </location>
</feature>
<evidence type="ECO:0000256" key="1">
    <source>
        <dbReference type="SAM" id="MobiDB-lite"/>
    </source>
</evidence>
<feature type="compositionally biased region" description="Low complexity" evidence="1">
    <location>
        <begin position="18"/>
        <end position="49"/>
    </location>
</feature>
<protein>
    <submittedName>
        <fullName evidence="2">Uncharacterized protein</fullName>
    </submittedName>
</protein>
<feature type="compositionally biased region" description="Basic residues" evidence="1">
    <location>
        <begin position="122"/>
        <end position="134"/>
    </location>
</feature>
<sequence>MRALTLPFTISPAPASPPSSATLSPPASAAAAAHSSPAGSSSTGGSPAGQLGQKAWGSSDSPVLFVHRPGASGATQPLEHRGRRVTAELQEEEAGTDSIPRPQDAAAPPAQPPAQPPARPARQPRRRPRQKPPRAAREHSPQAGCCGLCPWLARPAPQH</sequence>
<dbReference type="Proteomes" id="UP000558488">
    <property type="component" value="Unassembled WGS sequence"/>
</dbReference>
<name>A0A7J7R887_PIPKU</name>
<comment type="caution">
    <text evidence="2">The sequence shown here is derived from an EMBL/GenBank/DDBJ whole genome shotgun (WGS) entry which is preliminary data.</text>
</comment>
<keyword evidence="3" id="KW-1185">Reference proteome</keyword>
<feature type="region of interest" description="Disordered" evidence="1">
    <location>
        <begin position="1"/>
        <end position="149"/>
    </location>
</feature>